<dbReference type="InterPro" id="IPR004358">
    <property type="entry name" value="Sig_transdc_His_kin-like_C"/>
</dbReference>
<evidence type="ECO:0000256" key="5">
    <source>
        <dbReference type="ARBA" id="ARBA00022679"/>
    </source>
</evidence>
<dbReference type="InterPro" id="IPR027417">
    <property type="entry name" value="P-loop_NTPase"/>
</dbReference>
<feature type="domain" description="Histidine kinase" evidence="14">
    <location>
        <begin position="668"/>
        <end position="878"/>
    </location>
</feature>
<dbReference type="PROSITE" id="PS50109">
    <property type="entry name" value="HIS_KIN"/>
    <property type="match status" value="1"/>
</dbReference>
<evidence type="ECO:0000256" key="13">
    <source>
        <dbReference type="SAM" id="Phobius"/>
    </source>
</evidence>
<comment type="subcellular location">
    <subcellularLocation>
        <location evidence="2">Membrane</location>
        <topology evidence="2">Multi-pass membrane protein</topology>
    </subcellularLocation>
</comment>
<keyword evidence="16" id="KW-1185">Reference proteome</keyword>
<dbReference type="PANTHER" id="PTHR45569:SF1">
    <property type="entry name" value="SENSOR PROTEIN KDPD"/>
    <property type="match status" value="1"/>
</dbReference>
<dbReference type="Pfam" id="PF00582">
    <property type="entry name" value="Usp"/>
    <property type="match status" value="1"/>
</dbReference>
<evidence type="ECO:0000313" key="16">
    <source>
        <dbReference type="Proteomes" id="UP001424459"/>
    </source>
</evidence>
<comment type="caution">
    <text evidence="15">The sequence shown here is derived from an EMBL/GenBank/DDBJ whole genome shotgun (WGS) entry which is preliminary data.</text>
</comment>
<dbReference type="InterPro" id="IPR005467">
    <property type="entry name" value="His_kinase_dom"/>
</dbReference>
<dbReference type="EMBL" id="BAABBR010000001">
    <property type="protein sequence ID" value="GAA4037595.1"/>
    <property type="molecule type" value="Genomic_DNA"/>
</dbReference>
<dbReference type="InterPro" id="IPR036097">
    <property type="entry name" value="HisK_dim/P_sf"/>
</dbReference>
<dbReference type="InterPro" id="IPR003852">
    <property type="entry name" value="Sig_transdc_His_kinase_KdpD_N"/>
</dbReference>
<dbReference type="Gene3D" id="3.30.450.40">
    <property type="match status" value="1"/>
</dbReference>
<keyword evidence="4" id="KW-0597">Phosphoprotein</keyword>
<dbReference type="Gene3D" id="1.10.287.130">
    <property type="match status" value="1"/>
</dbReference>
<dbReference type="CDD" id="cd01987">
    <property type="entry name" value="USP_KdpD-like"/>
    <property type="match status" value="1"/>
</dbReference>
<evidence type="ECO:0000313" key="15">
    <source>
        <dbReference type="EMBL" id="GAA4037595.1"/>
    </source>
</evidence>
<dbReference type="InterPro" id="IPR052023">
    <property type="entry name" value="Histidine_kinase_KdpD"/>
</dbReference>
<keyword evidence="9" id="KW-0067">ATP-binding</keyword>
<proteinExistence type="predicted"/>
<dbReference type="Proteomes" id="UP001424459">
    <property type="component" value="Unassembled WGS sequence"/>
</dbReference>
<comment type="catalytic activity">
    <reaction evidence="1">
        <text>ATP + protein L-histidine = ADP + protein N-phospho-L-histidine.</text>
        <dbReference type="EC" id="2.7.13.3"/>
    </reaction>
</comment>
<dbReference type="SUPFAM" id="SSF47384">
    <property type="entry name" value="Homodimeric domain of signal transducing histidine kinase"/>
    <property type="match status" value="1"/>
</dbReference>
<keyword evidence="7" id="KW-0547">Nucleotide-binding</keyword>
<evidence type="ECO:0000256" key="6">
    <source>
        <dbReference type="ARBA" id="ARBA00022692"/>
    </source>
</evidence>
<keyword evidence="6 13" id="KW-0812">Transmembrane</keyword>
<evidence type="ECO:0000256" key="10">
    <source>
        <dbReference type="ARBA" id="ARBA00022989"/>
    </source>
</evidence>
<dbReference type="RefSeq" id="WP_344696728.1">
    <property type="nucleotide sequence ID" value="NZ_BAABBR010000001.1"/>
</dbReference>
<accession>A0ABP7U7X4</accession>
<dbReference type="InterPro" id="IPR029016">
    <property type="entry name" value="GAF-like_dom_sf"/>
</dbReference>
<dbReference type="Gene3D" id="1.20.120.620">
    <property type="entry name" value="Backbone structure of the membrane domain of e. Coli histidine kinase receptor kdpd"/>
    <property type="match status" value="1"/>
</dbReference>
<dbReference type="InterPro" id="IPR003661">
    <property type="entry name" value="HisK_dim/P_dom"/>
</dbReference>
<dbReference type="InterPro" id="IPR025201">
    <property type="entry name" value="KdpD_TM"/>
</dbReference>
<dbReference type="InterPro" id="IPR006016">
    <property type="entry name" value="UspA"/>
</dbReference>
<keyword evidence="10 13" id="KW-1133">Transmembrane helix</keyword>
<dbReference type="InterPro" id="IPR003594">
    <property type="entry name" value="HATPase_dom"/>
</dbReference>
<evidence type="ECO:0000256" key="8">
    <source>
        <dbReference type="ARBA" id="ARBA00022777"/>
    </source>
</evidence>
<dbReference type="Gene3D" id="3.40.50.620">
    <property type="entry name" value="HUPs"/>
    <property type="match status" value="1"/>
</dbReference>
<keyword evidence="12 13" id="KW-0472">Membrane</keyword>
<feature type="transmembrane region" description="Helical" evidence="13">
    <location>
        <begin position="474"/>
        <end position="494"/>
    </location>
</feature>
<dbReference type="PANTHER" id="PTHR45569">
    <property type="entry name" value="SENSOR PROTEIN KDPD"/>
    <property type="match status" value="1"/>
</dbReference>
<dbReference type="SUPFAM" id="SSF52402">
    <property type="entry name" value="Adenine nucleotide alpha hydrolases-like"/>
    <property type="match status" value="1"/>
</dbReference>
<dbReference type="PRINTS" id="PR00344">
    <property type="entry name" value="BCTRLSENSOR"/>
</dbReference>
<dbReference type="CDD" id="cd00075">
    <property type="entry name" value="HATPase"/>
    <property type="match status" value="1"/>
</dbReference>
<protein>
    <recommendedName>
        <fullName evidence="3">histidine kinase</fullName>
        <ecNumber evidence="3">2.7.13.3</ecNumber>
    </recommendedName>
</protein>
<dbReference type="InterPro" id="IPR014729">
    <property type="entry name" value="Rossmann-like_a/b/a_fold"/>
</dbReference>
<dbReference type="EC" id="2.7.13.3" evidence="3"/>
<evidence type="ECO:0000256" key="12">
    <source>
        <dbReference type="ARBA" id="ARBA00023136"/>
    </source>
</evidence>
<dbReference type="Pfam" id="PF13493">
    <property type="entry name" value="DUF4118"/>
    <property type="match status" value="1"/>
</dbReference>
<dbReference type="GO" id="GO:0016301">
    <property type="term" value="F:kinase activity"/>
    <property type="evidence" value="ECO:0007669"/>
    <property type="project" value="UniProtKB-KW"/>
</dbReference>
<feature type="transmembrane region" description="Helical" evidence="13">
    <location>
        <begin position="421"/>
        <end position="437"/>
    </location>
</feature>
<dbReference type="Gene3D" id="3.30.565.10">
    <property type="entry name" value="Histidine kinase-like ATPase, C-terminal domain"/>
    <property type="match status" value="1"/>
</dbReference>
<dbReference type="Gene3D" id="3.40.50.300">
    <property type="entry name" value="P-loop containing nucleotide triphosphate hydrolases"/>
    <property type="match status" value="1"/>
</dbReference>
<dbReference type="SUPFAM" id="SSF55781">
    <property type="entry name" value="GAF domain-like"/>
    <property type="match status" value="1"/>
</dbReference>
<evidence type="ECO:0000256" key="7">
    <source>
        <dbReference type="ARBA" id="ARBA00022741"/>
    </source>
</evidence>
<feature type="transmembrane region" description="Helical" evidence="13">
    <location>
        <begin position="444"/>
        <end position="468"/>
    </location>
</feature>
<dbReference type="SMART" id="SM00387">
    <property type="entry name" value="HATPase_c"/>
    <property type="match status" value="1"/>
</dbReference>
<evidence type="ECO:0000256" key="11">
    <source>
        <dbReference type="ARBA" id="ARBA00023012"/>
    </source>
</evidence>
<dbReference type="SUPFAM" id="SSF55874">
    <property type="entry name" value="ATPase domain of HSP90 chaperone/DNA topoisomerase II/histidine kinase"/>
    <property type="match status" value="1"/>
</dbReference>
<evidence type="ECO:0000256" key="1">
    <source>
        <dbReference type="ARBA" id="ARBA00000085"/>
    </source>
</evidence>
<dbReference type="Pfam" id="PF02518">
    <property type="entry name" value="HATPase_c"/>
    <property type="match status" value="1"/>
</dbReference>
<dbReference type="Pfam" id="PF02702">
    <property type="entry name" value="KdpD"/>
    <property type="match status" value="1"/>
</dbReference>
<dbReference type="InterPro" id="IPR038318">
    <property type="entry name" value="KdpD_sf"/>
</dbReference>
<evidence type="ECO:0000256" key="2">
    <source>
        <dbReference type="ARBA" id="ARBA00004141"/>
    </source>
</evidence>
<organism evidence="15 16">
    <name type="scientific">Sphingomonas rosea</name>
    <dbReference type="NCBI Taxonomy" id="335605"/>
    <lineage>
        <taxon>Bacteria</taxon>
        <taxon>Pseudomonadati</taxon>
        <taxon>Pseudomonadota</taxon>
        <taxon>Alphaproteobacteria</taxon>
        <taxon>Sphingomonadales</taxon>
        <taxon>Sphingomonadaceae</taxon>
        <taxon>Sphingomonas</taxon>
    </lineage>
</organism>
<dbReference type="SMART" id="SM00388">
    <property type="entry name" value="HisKA"/>
    <property type="match status" value="1"/>
</dbReference>
<dbReference type="InterPro" id="IPR036890">
    <property type="entry name" value="HATPase_C_sf"/>
</dbReference>
<dbReference type="CDD" id="cd00082">
    <property type="entry name" value="HisKA"/>
    <property type="match status" value="1"/>
</dbReference>
<gene>
    <name evidence="15" type="ORF">GCM10022281_17850</name>
</gene>
<evidence type="ECO:0000256" key="9">
    <source>
        <dbReference type="ARBA" id="ARBA00022840"/>
    </source>
</evidence>
<dbReference type="Pfam" id="PF00512">
    <property type="entry name" value="HisKA"/>
    <property type="match status" value="1"/>
</dbReference>
<sequence>MTASEPARPSPDALLQQARREGRGRLKVYLGASPGVGKTYEMLSDAAGLRRAGVDVVIGVVETHGRAETAALTDGFEIVPRRSIDYQGRTLVEMDVDAILERRPGIVLVDELAHSNAPGSRHPKRYQDVEELLAAGIEVHSTVNIQHIESLNDVVASFTRVRVRETVPDSMLEQAELEVVDLPPDELIQRLRDGKVYVPDEASRALGHFFSRSNLSALRELALRQAAQRIDRDILTDVAAAGLAGSWAAGERVLVAVSELPGAESLVRAAKRLAEALHAPWTALHVETPRAASFGAAERERLAATLQLASRLGAEVVSIPAQNVIEGVQRHAAEARTTQIVVGKSARSRWFELRHGSVVDRLVRETPDIAVHVLPMEGAAARRTAAPTRSDWGSARGYLASFALVALVTAIGRLISFAGELSNLALLFLVPVMFAATRHGLRSGVVTGLVSGLAYNFFFLPPLYTFTIQDPENVITFVALVTVAIIVSQLAARVSAQATIAQRSAAQNSALAGFARHLTSVTDRADLGRALVRESARLLGLDTLFIERRDGAMQVTAGEPEIRVLAPIDQAAAEWALDHDEPAGSGTGTLTSSDWRFHPIGSGGASVAVLGLSRPQGGDILRSDQHQLLVSLLDQAALALQRVTLEEEMAAVSQLQERDRLRGALLSSLSHDLRTPLTTILAAVGELKRLKEQQPEAALIEQEARRLDRFVGNLLEMVRVESGALDLRITAIDLTDAVASAAADLRTSLAAHPFRLQVPPDLVLVRADERLLHQCLVNLLENAAKFSPDGTPITVRGERGPDGVRLQVLDEGPGLPPGAEERAFETFTRLEGTDRVGGTGLGLAIVRGFASAMGLTATAANRSDGHGAVFTLSFPERLLVKGDVE</sequence>
<name>A0ABP7U7X4_9SPHN</name>
<feature type="transmembrane region" description="Helical" evidence="13">
    <location>
        <begin position="397"/>
        <end position="415"/>
    </location>
</feature>
<evidence type="ECO:0000256" key="3">
    <source>
        <dbReference type="ARBA" id="ARBA00012438"/>
    </source>
</evidence>
<keyword evidence="8 15" id="KW-0418">Kinase</keyword>
<reference evidence="16" key="1">
    <citation type="journal article" date="2019" name="Int. J. Syst. Evol. Microbiol.">
        <title>The Global Catalogue of Microorganisms (GCM) 10K type strain sequencing project: providing services to taxonomists for standard genome sequencing and annotation.</title>
        <authorList>
            <consortium name="The Broad Institute Genomics Platform"/>
            <consortium name="The Broad Institute Genome Sequencing Center for Infectious Disease"/>
            <person name="Wu L."/>
            <person name="Ma J."/>
        </authorList>
    </citation>
    <scope>NUCLEOTIDE SEQUENCE [LARGE SCALE GENOMIC DNA]</scope>
    <source>
        <strain evidence="16">JCM 17564</strain>
    </source>
</reference>
<keyword evidence="11" id="KW-0902">Two-component regulatory system</keyword>
<keyword evidence="5" id="KW-0808">Transferase</keyword>
<evidence type="ECO:0000256" key="4">
    <source>
        <dbReference type="ARBA" id="ARBA00022553"/>
    </source>
</evidence>
<evidence type="ECO:0000259" key="14">
    <source>
        <dbReference type="PROSITE" id="PS50109"/>
    </source>
</evidence>